<dbReference type="Proteomes" id="UP001597073">
    <property type="component" value="Unassembled WGS sequence"/>
</dbReference>
<dbReference type="InterPro" id="IPR027823">
    <property type="entry name" value="DUF4468"/>
</dbReference>
<comment type="caution">
    <text evidence="3">The sequence shown here is derived from an EMBL/GenBank/DDBJ whole genome shotgun (WGS) entry which is preliminary data.</text>
</comment>
<keyword evidence="4" id="KW-1185">Reference proteome</keyword>
<organism evidence="3 4">
    <name type="scientific">Mucilaginibacter lutimaris</name>
    <dbReference type="NCBI Taxonomy" id="931629"/>
    <lineage>
        <taxon>Bacteria</taxon>
        <taxon>Pseudomonadati</taxon>
        <taxon>Bacteroidota</taxon>
        <taxon>Sphingobacteriia</taxon>
        <taxon>Sphingobacteriales</taxon>
        <taxon>Sphingobacteriaceae</taxon>
        <taxon>Mucilaginibacter</taxon>
    </lineage>
</organism>
<proteinExistence type="predicted"/>
<protein>
    <submittedName>
        <fullName evidence="3">DUF4468 domain-containing protein</fullName>
    </submittedName>
</protein>
<name>A0ABW2ZEV9_9SPHI</name>
<evidence type="ECO:0000313" key="3">
    <source>
        <dbReference type="EMBL" id="MFD0764729.1"/>
    </source>
</evidence>
<gene>
    <name evidence="3" type="ORF">ACFQZI_07670</name>
</gene>
<accession>A0ABW2ZEV9</accession>
<evidence type="ECO:0000313" key="4">
    <source>
        <dbReference type="Proteomes" id="UP001597073"/>
    </source>
</evidence>
<evidence type="ECO:0000259" key="2">
    <source>
        <dbReference type="Pfam" id="PF14730"/>
    </source>
</evidence>
<dbReference type="Pfam" id="PF14730">
    <property type="entry name" value="DUF4468"/>
    <property type="match status" value="1"/>
</dbReference>
<reference evidence="4" key="1">
    <citation type="journal article" date="2019" name="Int. J. Syst. Evol. Microbiol.">
        <title>The Global Catalogue of Microorganisms (GCM) 10K type strain sequencing project: providing services to taxonomists for standard genome sequencing and annotation.</title>
        <authorList>
            <consortium name="The Broad Institute Genomics Platform"/>
            <consortium name="The Broad Institute Genome Sequencing Center for Infectious Disease"/>
            <person name="Wu L."/>
            <person name="Ma J."/>
        </authorList>
    </citation>
    <scope>NUCLEOTIDE SEQUENCE [LARGE SCALE GENOMIC DNA]</scope>
    <source>
        <strain evidence="4">CCUG 60742</strain>
    </source>
</reference>
<feature type="domain" description="DUF4468" evidence="2">
    <location>
        <begin position="34"/>
        <end position="118"/>
    </location>
</feature>
<evidence type="ECO:0000256" key="1">
    <source>
        <dbReference type="SAM" id="SignalP"/>
    </source>
</evidence>
<sequence>MKRIFFSLVCLLCAQLAFAQKDSLAFDEGNNYIYYRVIDKPALTADTLYNRAWGFAASLNTATKPAKGQAENTLNTSGRFLVYNGVSLMRKEAGEISYTLNIQTKDGRYRYRISNFVFKPYQRDRFGNMVSIPGIEVPLEKMEGKYGKKDADNYLDQVAAFSIATGSKLKTAIDKLPVIVKKDAVKKISTQNW</sequence>
<feature type="signal peptide" evidence="1">
    <location>
        <begin position="1"/>
        <end position="19"/>
    </location>
</feature>
<keyword evidence="1" id="KW-0732">Signal</keyword>
<dbReference type="EMBL" id="JBHTIA010000003">
    <property type="protein sequence ID" value="MFD0764729.1"/>
    <property type="molecule type" value="Genomic_DNA"/>
</dbReference>
<dbReference type="Gene3D" id="3.30.530.80">
    <property type="match status" value="1"/>
</dbReference>
<feature type="chain" id="PRO_5047265667" evidence="1">
    <location>
        <begin position="20"/>
        <end position="193"/>
    </location>
</feature>
<dbReference type="RefSeq" id="WP_377140636.1">
    <property type="nucleotide sequence ID" value="NZ_JBHTIA010000003.1"/>
</dbReference>